<evidence type="ECO:0000313" key="7">
    <source>
        <dbReference type="Proteomes" id="UP001460270"/>
    </source>
</evidence>
<dbReference type="Pfam" id="PF00400">
    <property type="entry name" value="WD40"/>
    <property type="match status" value="2"/>
</dbReference>
<accession>A0AAW0MGP4</accession>
<dbReference type="PROSITE" id="PS50082">
    <property type="entry name" value="WD_REPEATS_2"/>
    <property type="match status" value="1"/>
</dbReference>
<dbReference type="InterPro" id="IPR015943">
    <property type="entry name" value="WD40/YVTN_repeat-like_dom_sf"/>
</dbReference>
<dbReference type="PROSITE" id="PS50294">
    <property type="entry name" value="WD_REPEATS_REGION"/>
    <property type="match status" value="1"/>
</dbReference>
<dbReference type="GO" id="GO:0000347">
    <property type="term" value="C:THO complex"/>
    <property type="evidence" value="ECO:0007669"/>
    <property type="project" value="TreeGrafter"/>
</dbReference>
<dbReference type="Proteomes" id="UP001460270">
    <property type="component" value="Unassembled WGS sequence"/>
</dbReference>
<keyword evidence="3" id="KW-0677">Repeat</keyword>
<proteinExistence type="inferred from homology"/>
<dbReference type="SMART" id="SM00320">
    <property type="entry name" value="WD40"/>
    <property type="match status" value="3"/>
</dbReference>
<evidence type="ECO:0008006" key="8">
    <source>
        <dbReference type="Google" id="ProtNLM"/>
    </source>
</evidence>
<dbReference type="PROSITE" id="PS00678">
    <property type="entry name" value="WD_REPEATS_1"/>
    <property type="match status" value="1"/>
</dbReference>
<dbReference type="PANTHER" id="PTHR44411:SF1">
    <property type="entry name" value="THO COMPLEX SUBUNIT 6 HOMOLOG"/>
    <property type="match status" value="1"/>
</dbReference>
<dbReference type="SUPFAM" id="SSF50978">
    <property type="entry name" value="WD40 repeat-like"/>
    <property type="match status" value="1"/>
</dbReference>
<dbReference type="Gene3D" id="2.130.10.10">
    <property type="entry name" value="YVTN repeat-like/Quinoprotein amine dehydrogenase"/>
    <property type="match status" value="1"/>
</dbReference>
<dbReference type="InterPro" id="IPR042626">
    <property type="entry name" value="THOC6"/>
</dbReference>
<name>A0AAW0MGP4_9GOBI</name>
<feature type="region of interest" description="Disordered" evidence="5">
    <location>
        <begin position="1"/>
        <end position="44"/>
    </location>
</feature>
<dbReference type="GO" id="GO:0000346">
    <property type="term" value="C:transcription export complex"/>
    <property type="evidence" value="ECO:0007669"/>
    <property type="project" value="TreeGrafter"/>
</dbReference>
<dbReference type="InterPro" id="IPR001680">
    <property type="entry name" value="WD40_rpt"/>
</dbReference>
<reference evidence="7" key="1">
    <citation type="submission" date="2024-04" db="EMBL/GenBank/DDBJ databases">
        <title>Salinicola lusitanus LLJ914,a marine bacterium isolated from the Okinawa Trough.</title>
        <authorList>
            <person name="Li J."/>
        </authorList>
    </citation>
    <scope>NUCLEOTIDE SEQUENCE [LARGE SCALE GENOMIC DNA]</scope>
</reference>
<feature type="compositionally biased region" description="Polar residues" evidence="5">
    <location>
        <begin position="32"/>
        <end position="44"/>
    </location>
</feature>
<dbReference type="InterPro" id="IPR019775">
    <property type="entry name" value="WD40_repeat_CS"/>
</dbReference>
<sequence length="348" mass="38222">MERRKSEEKERRGDDEERAEEKREKRGERSNTVKLSPPQAQSQSNHSCVFSSLLHMSVFSQSFSSCGRFLAAGNNYGEIAISGETGDCRRHAHTLSPDSTDVSRRPVLTFTAHEGPVFSLVSSDVHLFSCGNGEISAWSWSQLLKKENSLVVGGGDNNLHVLDLETGVFKAVLGGHQDYIHCVCEREREGQVLSGSEDGSVRIWDSRTSSCVHCIEVHKYEACARPQIGKWISCLATDNDWMLCGGGPSLALWHLRSLSPTSVFPLSSSQRQAAFYQDMILAVGEGPLVSHCMLGGDVKAQIPSSSPSLNCLQINNKSNEHRVLTVGGSSDHIDVFTNLSYRAFSLSF</sequence>
<comment type="similarity">
    <text evidence="1">Belongs to the WD repeat THOC6 family.</text>
</comment>
<evidence type="ECO:0000256" key="4">
    <source>
        <dbReference type="PROSITE-ProRule" id="PRU00221"/>
    </source>
</evidence>
<organism evidence="6 7">
    <name type="scientific">Mugilogobius chulae</name>
    <name type="common">yellowstripe goby</name>
    <dbReference type="NCBI Taxonomy" id="88201"/>
    <lineage>
        <taxon>Eukaryota</taxon>
        <taxon>Metazoa</taxon>
        <taxon>Chordata</taxon>
        <taxon>Craniata</taxon>
        <taxon>Vertebrata</taxon>
        <taxon>Euteleostomi</taxon>
        <taxon>Actinopterygii</taxon>
        <taxon>Neopterygii</taxon>
        <taxon>Teleostei</taxon>
        <taxon>Neoteleostei</taxon>
        <taxon>Acanthomorphata</taxon>
        <taxon>Gobiaria</taxon>
        <taxon>Gobiiformes</taxon>
        <taxon>Gobioidei</taxon>
        <taxon>Gobiidae</taxon>
        <taxon>Gobionellinae</taxon>
        <taxon>Mugilogobius</taxon>
    </lineage>
</organism>
<evidence type="ECO:0000256" key="1">
    <source>
        <dbReference type="ARBA" id="ARBA00009728"/>
    </source>
</evidence>
<evidence type="ECO:0000256" key="5">
    <source>
        <dbReference type="SAM" id="MobiDB-lite"/>
    </source>
</evidence>
<keyword evidence="7" id="KW-1185">Reference proteome</keyword>
<protein>
    <recommendedName>
        <fullName evidence="8">THO complex 6</fullName>
    </recommendedName>
</protein>
<evidence type="ECO:0000313" key="6">
    <source>
        <dbReference type="EMBL" id="KAK7877318.1"/>
    </source>
</evidence>
<gene>
    <name evidence="6" type="ORF">WMY93_031968</name>
</gene>
<dbReference type="AlphaFoldDB" id="A0AAW0MGP4"/>
<comment type="caution">
    <text evidence="6">The sequence shown here is derived from an EMBL/GenBank/DDBJ whole genome shotgun (WGS) entry which is preliminary data.</text>
</comment>
<evidence type="ECO:0000256" key="3">
    <source>
        <dbReference type="ARBA" id="ARBA00022737"/>
    </source>
</evidence>
<feature type="compositionally biased region" description="Basic and acidic residues" evidence="5">
    <location>
        <begin position="1"/>
        <end position="31"/>
    </location>
</feature>
<dbReference type="EMBL" id="JBBPFD010000702">
    <property type="protein sequence ID" value="KAK7877318.1"/>
    <property type="molecule type" value="Genomic_DNA"/>
</dbReference>
<dbReference type="InterPro" id="IPR036322">
    <property type="entry name" value="WD40_repeat_dom_sf"/>
</dbReference>
<dbReference type="GO" id="GO:0006406">
    <property type="term" value="P:mRNA export from nucleus"/>
    <property type="evidence" value="ECO:0007669"/>
    <property type="project" value="TreeGrafter"/>
</dbReference>
<dbReference type="PANTHER" id="PTHR44411">
    <property type="entry name" value="THO COMPLEX SUBUNIT 6 HOMOLOG"/>
    <property type="match status" value="1"/>
</dbReference>
<evidence type="ECO:0000256" key="2">
    <source>
        <dbReference type="ARBA" id="ARBA00022574"/>
    </source>
</evidence>
<keyword evidence="2 4" id="KW-0853">WD repeat</keyword>
<feature type="repeat" description="WD" evidence="4">
    <location>
        <begin position="173"/>
        <end position="214"/>
    </location>
</feature>